<dbReference type="SUPFAM" id="SSF52540">
    <property type="entry name" value="P-loop containing nucleoside triphosphate hydrolases"/>
    <property type="match status" value="1"/>
</dbReference>
<name>I0WGI5_9FLAO</name>
<protein>
    <submittedName>
        <fullName evidence="1">ATPase</fullName>
    </submittedName>
</protein>
<proteinExistence type="predicted"/>
<dbReference type="RefSeq" id="WP_008237970.1">
    <property type="nucleotide sequence ID" value="NZ_AJJU01000004.1"/>
</dbReference>
<evidence type="ECO:0000313" key="2">
    <source>
        <dbReference type="Proteomes" id="UP000005938"/>
    </source>
</evidence>
<dbReference type="InterPro" id="IPR027417">
    <property type="entry name" value="P-loop_NTPase"/>
</dbReference>
<gene>
    <name evidence="1" type="ORF">W5A_04783</name>
</gene>
<dbReference type="OrthoDB" id="835620at2"/>
<dbReference type="Gene3D" id="3.40.50.300">
    <property type="entry name" value="P-loop containing nucleotide triphosphate hydrolases"/>
    <property type="match status" value="1"/>
</dbReference>
<organism evidence="1 2">
    <name type="scientific">Imtechella halotolerans K1</name>
    <dbReference type="NCBI Taxonomy" id="946077"/>
    <lineage>
        <taxon>Bacteria</taxon>
        <taxon>Pseudomonadati</taxon>
        <taxon>Bacteroidota</taxon>
        <taxon>Flavobacteriia</taxon>
        <taxon>Flavobacteriales</taxon>
        <taxon>Flavobacteriaceae</taxon>
        <taxon>Imtechella</taxon>
    </lineage>
</organism>
<keyword evidence="2" id="KW-1185">Reference proteome</keyword>
<dbReference type="PATRIC" id="fig|946077.3.peg.971"/>
<evidence type="ECO:0000313" key="1">
    <source>
        <dbReference type="EMBL" id="EID75501.1"/>
    </source>
</evidence>
<sequence>MKLDYPHIIKEGPVRYELGQPNGDYIIYDFNKIITYLNVKGKLLFGGKFKIYPEDREILFSLCSYFIKDKSTCEKLGIDIHKGILLTGPVGCGKTSLIRLLKHIVPHQRPYEVIPTRNIVFGFNSIGYNIIEDYGNRQFYCFDDLGVEPKGKYFGKNCNVLGEILLSRYDLFLANKIRTHATTSLNPTELEEYYGDRVYSRMKQLFNLICFDKKSKDKRNR</sequence>
<reference evidence="1 2" key="1">
    <citation type="journal article" date="2012" name="J. Bacteriol.">
        <title>Genome Sequence of the Halotolerant Bacterium Imtechella halotolerans K1T.</title>
        <authorList>
            <person name="Kumar S."/>
            <person name="Vikram S."/>
            <person name="Subramanian S."/>
            <person name="Raghava G.P."/>
            <person name="Pinnaka A.K."/>
        </authorList>
    </citation>
    <scope>NUCLEOTIDE SEQUENCE [LARGE SCALE GENOMIC DNA]</scope>
    <source>
        <strain evidence="1 2">K1</strain>
    </source>
</reference>
<comment type="caution">
    <text evidence="1">The sequence shown here is derived from an EMBL/GenBank/DDBJ whole genome shotgun (WGS) entry which is preliminary data.</text>
</comment>
<dbReference type="eggNOG" id="COG1484">
    <property type="taxonomic scope" value="Bacteria"/>
</dbReference>
<dbReference type="Proteomes" id="UP000005938">
    <property type="component" value="Unassembled WGS sequence"/>
</dbReference>
<dbReference type="EMBL" id="AJJU01000004">
    <property type="protein sequence ID" value="EID75501.1"/>
    <property type="molecule type" value="Genomic_DNA"/>
</dbReference>
<dbReference type="AlphaFoldDB" id="I0WGI5"/>
<dbReference type="STRING" id="946077.W5A_04783"/>
<accession>I0WGI5</accession>